<dbReference type="Pfam" id="PF00348">
    <property type="entry name" value="polyprenyl_synt"/>
    <property type="match status" value="1"/>
</dbReference>
<dbReference type="NCBIfam" id="NF045485">
    <property type="entry name" value="FPPsyn"/>
    <property type="match status" value="1"/>
</dbReference>
<dbReference type="InterPro" id="IPR053378">
    <property type="entry name" value="Prenyl_diphosphate_synthase"/>
</dbReference>
<evidence type="ECO:0000256" key="2">
    <source>
        <dbReference type="ARBA" id="ARBA00006706"/>
    </source>
</evidence>
<gene>
    <name evidence="8" type="ORF">soil367_03970</name>
</gene>
<comment type="cofactor">
    <cofactor evidence="1">
        <name>Mg(2+)</name>
        <dbReference type="ChEBI" id="CHEBI:18420"/>
    </cofactor>
</comment>
<dbReference type="KEGG" id="hmi:soil367_03970"/>
<proteinExistence type="inferred from homology"/>
<dbReference type="InterPro" id="IPR008949">
    <property type="entry name" value="Isoprenoid_synthase_dom_sf"/>
</dbReference>
<dbReference type="InterPro" id="IPR033749">
    <property type="entry name" value="Polyprenyl_synt_CS"/>
</dbReference>
<keyword evidence="3 7" id="KW-0808">Transferase</keyword>
<dbReference type="CDD" id="cd00685">
    <property type="entry name" value="Trans_IPPS_HT"/>
    <property type="match status" value="1"/>
</dbReference>
<dbReference type="PANTHER" id="PTHR43281">
    <property type="entry name" value="FARNESYL DIPHOSPHATE SYNTHASE"/>
    <property type="match status" value="1"/>
</dbReference>
<dbReference type="Gene3D" id="1.10.600.10">
    <property type="entry name" value="Farnesyl Diphosphate Synthase"/>
    <property type="match status" value="1"/>
</dbReference>
<dbReference type="GO" id="GO:0046872">
    <property type="term" value="F:metal ion binding"/>
    <property type="evidence" value="ECO:0007669"/>
    <property type="project" value="UniProtKB-KW"/>
</dbReference>
<dbReference type="GO" id="GO:0005737">
    <property type="term" value="C:cytoplasm"/>
    <property type="evidence" value="ECO:0007669"/>
    <property type="project" value="UniProtKB-ARBA"/>
</dbReference>
<dbReference type="SUPFAM" id="SSF48576">
    <property type="entry name" value="Terpenoid synthases"/>
    <property type="match status" value="1"/>
</dbReference>
<organism evidence="8 9">
    <name type="scientific">Hydrocarboniclastica marina</name>
    <dbReference type="NCBI Taxonomy" id="2259620"/>
    <lineage>
        <taxon>Bacteria</taxon>
        <taxon>Pseudomonadati</taxon>
        <taxon>Pseudomonadota</taxon>
        <taxon>Gammaproteobacteria</taxon>
        <taxon>Alteromonadales</taxon>
        <taxon>Alteromonadaceae</taxon>
        <taxon>Hydrocarboniclastica</taxon>
    </lineage>
</organism>
<dbReference type="PROSITE" id="PS00444">
    <property type="entry name" value="POLYPRENYL_SYNTHASE_2"/>
    <property type="match status" value="1"/>
</dbReference>
<dbReference type="OrthoDB" id="9805316at2"/>
<evidence type="ECO:0000313" key="8">
    <source>
        <dbReference type="EMBL" id="QCF25153.1"/>
    </source>
</evidence>
<dbReference type="SFLD" id="SFLDG01017">
    <property type="entry name" value="Polyprenyl_Transferase_Like"/>
    <property type="match status" value="1"/>
</dbReference>
<sequence>MRSEATFERYRQRVQSALDDYLPAVSTEPQLQSGRLYEAMRYSVLAGGKRLRPVLAMATCKALGGDPENAVPAACALELIHAYSLVHDDLPAMDNDDLRRGRPTCHIAFDEATAILCGDALQAMAFEILADAPSLSARQRLAMVKELARASGHAGMVGGQAIDLDAVGKQLDIAALERMHRHKTGALIEAATLLGAMAAGSSNSAQLDSARRYAAALGLAFQVKDDILDVEGETHTLGKQRGADADRNKPTFPALLGLDAARQRLDNLHQEACSALKNLRGETYPLQELADFVVHRKY</sequence>
<reference evidence="8 9" key="1">
    <citation type="submission" date="2018-07" db="EMBL/GenBank/DDBJ databases">
        <title>Marsedoiliclastica nanhaica gen. nov. sp. nov., a novel marine hydrocarbonoclastic bacterium isolated from an in-situ enriched hydrocarbon-degrading consortium in deep-sea sediment.</title>
        <authorList>
            <person name="Dong C."/>
            <person name="Ma T."/>
            <person name="Liu R."/>
            <person name="Shao Z."/>
        </authorList>
    </citation>
    <scope>NUCLEOTIDE SEQUENCE [LARGE SCALE GENOMIC DNA]</scope>
    <source>
        <strain evidence="9">soil36-7</strain>
    </source>
</reference>
<dbReference type="NCBIfam" id="NF007877">
    <property type="entry name" value="PRK10581.1"/>
    <property type="match status" value="1"/>
</dbReference>
<dbReference type="PROSITE" id="PS00723">
    <property type="entry name" value="POLYPRENYL_SYNTHASE_1"/>
    <property type="match status" value="1"/>
</dbReference>
<dbReference type="GO" id="GO:0016114">
    <property type="term" value="P:terpenoid biosynthetic process"/>
    <property type="evidence" value="ECO:0007669"/>
    <property type="project" value="UniProtKB-ARBA"/>
</dbReference>
<dbReference type="PANTHER" id="PTHR43281:SF1">
    <property type="entry name" value="FARNESYL DIPHOSPHATE SYNTHASE"/>
    <property type="match status" value="1"/>
</dbReference>
<comment type="similarity">
    <text evidence="2 7">Belongs to the FPP/GGPP synthase family.</text>
</comment>
<evidence type="ECO:0000313" key="9">
    <source>
        <dbReference type="Proteomes" id="UP000298049"/>
    </source>
</evidence>
<dbReference type="Proteomes" id="UP000298049">
    <property type="component" value="Chromosome"/>
</dbReference>
<evidence type="ECO:0000256" key="6">
    <source>
        <dbReference type="ARBA" id="ARBA00023229"/>
    </source>
</evidence>
<evidence type="ECO:0000256" key="1">
    <source>
        <dbReference type="ARBA" id="ARBA00001946"/>
    </source>
</evidence>
<dbReference type="AlphaFoldDB" id="A0A4P7XF11"/>
<dbReference type="RefSeq" id="WP_136547103.1">
    <property type="nucleotide sequence ID" value="NZ_CP031093.1"/>
</dbReference>
<dbReference type="GO" id="GO:0004337">
    <property type="term" value="F:(2E,6E)-farnesyl diphosphate synthase activity"/>
    <property type="evidence" value="ECO:0007669"/>
    <property type="project" value="UniProtKB-EC"/>
</dbReference>
<keyword evidence="6" id="KW-0414">Isoprene biosynthesis</keyword>
<evidence type="ECO:0000256" key="4">
    <source>
        <dbReference type="ARBA" id="ARBA00022723"/>
    </source>
</evidence>
<evidence type="ECO:0000256" key="7">
    <source>
        <dbReference type="RuleBase" id="RU004466"/>
    </source>
</evidence>
<dbReference type="EMBL" id="CP031093">
    <property type="protein sequence ID" value="QCF25153.1"/>
    <property type="molecule type" value="Genomic_DNA"/>
</dbReference>
<keyword evidence="4" id="KW-0479">Metal-binding</keyword>
<name>A0A4P7XF11_9ALTE</name>
<dbReference type="SFLD" id="SFLDS00005">
    <property type="entry name" value="Isoprenoid_Synthase_Type_I"/>
    <property type="match status" value="1"/>
</dbReference>
<evidence type="ECO:0000256" key="3">
    <source>
        <dbReference type="ARBA" id="ARBA00022679"/>
    </source>
</evidence>
<accession>A0A4P7XF11</accession>
<dbReference type="FunFam" id="1.10.600.10:FF:000001">
    <property type="entry name" value="Geranylgeranyl diphosphate synthase"/>
    <property type="match status" value="1"/>
</dbReference>
<dbReference type="InterPro" id="IPR000092">
    <property type="entry name" value="Polyprenyl_synt"/>
</dbReference>
<dbReference type="GO" id="GO:0008654">
    <property type="term" value="P:phospholipid biosynthetic process"/>
    <property type="evidence" value="ECO:0007669"/>
    <property type="project" value="UniProtKB-ARBA"/>
</dbReference>
<evidence type="ECO:0000256" key="5">
    <source>
        <dbReference type="ARBA" id="ARBA00022842"/>
    </source>
</evidence>
<keyword evidence="9" id="KW-1185">Reference proteome</keyword>
<keyword evidence="5" id="KW-0460">Magnesium</keyword>
<dbReference type="EC" id="2.5.1.10" evidence="8"/>
<protein>
    <submittedName>
        <fullName evidence="8">(2E,6E)-farnesyl diphosphate synthase</fullName>
        <ecNumber evidence="8">2.5.1.10</ecNumber>
    </submittedName>
</protein>